<evidence type="ECO:0008006" key="5">
    <source>
        <dbReference type="Google" id="ProtNLM"/>
    </source>
</evidence>
<dbReference type="Proteomes" id="UP000249577">
    <property type="component" value="Unassembled WGS sequence"/>
</dbReference>
<dbReference type="EMBL" id="QFPN01000008">
    <property type="protein sequence ID" value="PZQ12968.1"/>
    <property type="molecule type" value="Genomic_DNA"/>
</dbReference>
<accession>A0A2W5KC13</accession>
<protein>
    <recommendedName>
        <fullName evidence="5">Hemolysin-type calcium-binding region</fullName>
    </recommendedName>
</protein>
<evidence type="ECO:0000256" key="2">
    <source>
        <dbReference type="ARBA" id="ARBA00022525"/>
    </source>
</evidence>
<dbReference type="GO" id="GO:0005509">
    <property type="term" value="F:calcium ion binding"/>
    <property type="evidence" value="ECO:0007669"/>
    <property type="project" value="InterPro"/>
</dbReference>
<dbReference type="Gene3D" id="2.150.10.10">
    <property type="entry name" value="Serralysin-like metalloprotease, C-terminal"/>
    <property type="match status" value="1"/>
</dbReference>
<dbReference type="InterPro" id="IPR050557">
    <property type="entry name" value="RTX_toxin/Mannuronan_C5-epim"/>
</dbReference>
<organism evidence="3 4">
    <name type="scientific">Ancylobacter novellus</name>
    <name type="common">Thiobacillus novellus</name>
    <dbReference type="NCBI Taxonomy" id="921"/>
    <lineage>
        <taxon>Bacteria</taxon>
        <taxon>Pseudomonadati</taxon>
        <taxon>Pseudomonadota</taxon>
        <taxon>Alphaproteobacteria</taxon>
        <taxon>Hyphomicrobiales</taxon>
        <taxon>Xanthobacteraceae</taxon>
        <taxon>Ancylobacter</taxon>
    </lineage>
</organism>
<dbReference type="PROSITE" id="PS00330">
    <property type="entry name" value="HEMOLYSIN_CALCIUM"/>
    <property type="match status" value="3"/>
</dbReference>
<evidence type="ECO:0000256" key="1">
    <source>
        <dbReference type="ARBA" id="ARBA00004613"/>
    </source>
</evidence>
<evidence type="ECO:0000313" key="4">
    <source>
        <dbReference type="Proteomes" id="UP000249577"/>
    </source>
</evidence>
<proteinExistence type="predicted"/>
<sequence length="268" mass="28074">MATITIFDTFAFSLDALDLHGLTEGESYLATSTLFRVAYGGGAGDEFRGTGLEYGRDGFPVDGTITSYTKIDNGYLLQISGLSIDAKDLGDAAKTPSLNDDRQVFIEALKGADRITGGAKSDHIEGFKGSDSLAGGVGKDTIEGGFGNDRISGGLGDDRLSGGGGEDSFVFDAAPGKKNVDVIEDFKHRDDVILLDSAIFGDAGDEGTLANSAFHIGTKAADANDHIIYDKQAGLLLYDPDGKGGEAARAFARIDDGLTVTHKDFEII</sequence>
<evidence type="ECO:0000313" key="3">
    <source>
        <dbReference type="EMBL" id="PZQ12968.1"/>
    </source>
</evidence>
<dbReference type="AlphaFoldDB" id="A0A2W5KC13"/>
<name>A0A2W5KC13_ANCNO</name>
<dbReference type="PRINTS" id="PR00313">
    <property type="entry name" value="CABNDNGRPT"/>
</dbReference>
<dbReference type="Pfam" id="PF00353">
    <property type="entry name" value="HemolysinCabind"/>
    <property type="match status" value="1"/>
</dbReference>
<comment type="subcellular location">
    <subcellularLocation>
        <location evidence="1">Secreted</location>
    </subcellularLocation>
</comment>
<reference evidence="3 4" key="1">
    <citation type="submission" date="2017-08" db="EMBL/GenBank/DDBJ databases">
        <title>Infants hospitalized years apart are colonized by the same room-sourced microbial strains.</title>
        <authorList>
            <person name="Brooks B."/>
            <person name="Olm M.R."/>
            <person name="Firek B.A."/>
            <person name="Baker R."/>
            <person name="Thomas B.C."/>
            <person name="Morowitz M.J."/>
            <person name="Banfield J.F."/>
        </authorList>
    </citation>
    <scope>NUCLEOTIDE SEQUENCE [LARGE SCALE GENOMIC DNA]</scope>
    <source>
        <strain evidence="3">S2_005_003_R2_43</strain>
    </source>
</reference>
<comment type="caution">
    <text evidence="3">The sequence shown here is derived from an EMBL/GenBank/DDBJ whole genome shotgun (WGS) entry which is preliminary data.</text>
</comment>
<dbReference type="SUPFAM" id="SSF51120">
    <property type="entry name" value="beta-Roll"/>
    <property type="match status" value="1"/>
</dbReference>
<dbReference type="PANTHER" id="PTHR38340:SF1">
    <property type="entry name" value="S-LAYER PROTEIN"/>
    <property type="match status" value="1"/>
</dbReference>
<gene>
    <name evidence="3" type="ORF">DI565_14950</name>
</gene>
<dbReference type="InterPro" id="IPR018511">
    <property type="entry name" value="Hemolysin-typ_Ca-bd_CS"/>
</dbReference>
<dbReference type="GO" id="GO:0005576">
    <property type="term" value="C:extracellular region"/>
    <property type="evidence" value="ECO:0007669"/>
    <property type="project" value="UniProtKB-SubCell"/>
</dbReference>
<dbReference type="InterPro" id="IPR001343">
    <property type="entry name" value="Hemolysn_Ca-bd"/>
</dbReference>
<keyword evidence="2" id="KW-0964">Secreted</keyword>
<dbReference type="PANTHER" id="PTHR38340">
    <property type="entry name" value="S-LAYER PROTEIN"/>
    <property type="match status" value="1"/>
</dbReference>
<dbReference type="InterPro" id="IPR011049">
    <property type="entry name" value="Serralysin-like_metalloprot_C"/>
</dbReference>